<evidence type="ECO:0000313" key="2">
    <source>
        <dbReference type="Proteomes" id="UP000054144"/>
    </source>
</evidence>
<gene>
    <name evidence="1" type="ORF">FISHEDRAFT_72926</name>
</gene>
<dbReference type="AlphaFoldDB" id="A0A0D7AFJ2"/>
<name>A0A0D7AFJ2_9AGAR</name>
<keyword evidence="2" id="KW-1185">Reference proteome</keyword>
<evidence type="ECO:0000313" key="1">
    <source>
        <dbReference type="EMBL" id="KIY49164.1"/>
    </source>
</evidence>
<reference evidence="1 2" key="1">
    <citation type="journal article" date="2015" name="Fungal Genet. Biol.">
        <title>Evolution of novel wood decay mechanisms in Agaricales revealed by the genome sequences of Fistulina hepatica and Cylindrobasidium torrendii.</title>
        <authorList>
            <person name="Floudas D."/>
            <person name="Held B.W."/>
            <person name="Riley R."/>
            <person name="Nagy L.G."/>
            <person name="Koehler G."/>
            <person name="Ransdell A.S."/>
            <person name="Younus H."/>
            <person name="Chow J."/>
            <person name="Chiniquy J."/>
            <person name="Lipzen A."/>
            <person name="Tritt A."/>
            <person name="Sun H."/>
            <person name="Haridas S."/>
            <person name="LaButti K."/>
            <person name="Ohm R.A."/>
            <person name="Kues U."/>
            <person name="Blanchette R.A."/>
            <person name="Grigoriev I.V."/>
            <person name="Minto R.E."/>
            <person name="Hibbett D.S."/>
        </authorList>
    </citation>
    <scope>NUCLEOTIDE SEQUENCE [LARGE SCALE GENOMIC DNA]</scope>
    <source>
        <strain evidence="1 2">ATCC 64428</strain>
    </source>
</reference>
<dbReference type="Proteomes" id="UP000054144">
    <property type="component" value="Unassembled WGS sequence"/>
</dbReference>
<sequence length="137" mass="15022">MFTAASGEFGVAKLVTACRPPLPDHRLASTFLFLPPPQARECLFREVDLIGQDPPLDDGKSRSEVLESFHLPVFKEEPPAPGHWFESKGKSLASAGWLNVYQKGYLHGDVSIGNVLSVEEDADRPFAIDTSLLSVSR</sequence>
<protein>
    <recommendedName>
        <fullName evidence="3">Fungal-type protein kinase domain-containing protein</fullName>
    </recommendedName>
</protein>
<accession>A0A0D7AFJ2</accession>
<evidence type="ECO:0008006" key="3">
    <source>
        <dbReference type="Google" id="ProtNLM"/>
    </source>
</evidence>
<proteinExistence type="predicted"/>
<dbReference type="OrthoDB" id="5584477at2759"/>
<dbReference type="EMBL" id="KN881725">
    <property type="protein sequence ID" value="KIY49164.1"/>
    <property type="molecule type" value="Genomic_DNA"/>
</dbReference>
<organism evidence="1 2">
    <name type="scientific">Fistulina hepatica ATCC 64428</name>
    <dbReference type="NCBI Taxonomy" id="1128425"/>
    <lineage>
        <taxon>Eukaryota</taxon>
        <taxon>Fungi</taxon>
        <taxon>Dikarya</taxon>
        <taxon>Basidiomycota</taxon>
        <taxon>Agaricomycotina</taxon>
        <taxon>Agaricomycetes</taxon>
        <taxon>Agaricomycetidae</taxon>
        <taxon>Agaricales</taxon>
        <taxon>Fistulinaceae</taxon>
        <taxon>Fistulina</taxon>
    </lineage>
</organism>